<dbReference type="SUPFAM" id="SSF144217">
    <property type="entry name" value="CSL zinc finger"/>
    <property type="match status" value="1"/>
</dbReference>
<organism evidence="9 10">
    <name type="scientific">Bifiguratus adelaidae</name>
    <dbReference type="NCBI Taxonomy" id="1938954"/>
    <lineage>
        <taxon>Eukaryota</taxon>
        <taxon>Fungi</taxon>
        <taxon>Fungi incertae sedis</taxon>
        <taxon>Mucoromycota</taxon>
        <taxon>Mucoromycotina</taxon>
        <taxon>Endogonomycetes</taxon>
        <taxon>Endogonales</taxon>
        <taxon>Endogonales incertae sedis</taxon>
        <taxon>Bifiguratus</taxon>
    </lineage>
</organism>
<proteinExistence type="inferred from homology"/>
<feature type="domain" description="DPH-type MB" evidence="8">
    <location>
        <begin position="85"/>
        <end position="141"/>
    </location>
</feature>
<dbReference type="PROSITE" id="PS51074">
    <property type="entry name" value="DPH_MB"/>
    <property type="match status" value="1"/>
</dbReference>
<keyword evidence="10" id="KW-1185">Reference proteome</keyword>
<dbReference type="GO" id="GO:0001671">
    <property type="term" value="F:ATPase activator activity"/>
    <property type="evidence" value="ECO:0007669"/>
    <property type="project" value="TreeGrafter"/>
</dbReference>
<evidence type="ECO:0000256" key="6">
    <source>
        <dbReference type="ARBA" id="ARBA00023004"/>
    </source>
</evidence>
<dbReference type="GO" id="GO:0017183">
    <property type="term" value="P:protein histidyl modification to diphthamide"/>
    <property type="evidence" value="ECO:0007669"/>
    <property type="project" value="UniProtKB-UniPathway"/>
</dbReference>
<dbReference type="EMBL" id="MVBO01000027">
    <property type="protein sequence ID" value="OZJ04880.1"/>
    <property type="molecule type" value="Genomic_DNA"/>
</dbReference>
<dbReference type="InterPro" id="IPR036671">
    <property type="entry name" value="DPH_MB_sf"/>
</dbReference>
<dbReference type="Pfam" id="PF05207">
    <property type="entry name" value="Zn_ribbon_CSL"/>
    <property type="match status" value="1"/>
</dbReference>
<dbReference type="CDD" id="cd06257">
    <property type="entry name" value="DnaJ"/>
    <property type="match status" value="1"/>
</dbReference>
<dbReference type="Proteomes" id="UP000242875">
    <property type="component" value="Unassembled WGS sequence"/>
</dbReference>
<feature type="domain" description="J" evidence="7">
    <location>
        <begin position="3"/>
        <end position="73"/>
    </location>
</feature>
<dbReference type="GO" id="GO:0008198">
    <property type="term" value="F:ferrous iron binding"/>
    <property type="evidence" value="ECO:0007669"/>
    <property type="project" value="TreeGrafter"/>
</dbReference>
<keyword evidence="4" id="KW-0479">Metal-binding</keyword>
<dbReference type="Pfam" id="PF00226">
    <property type="entry name" value="DnaJ"/>
    <property type="match status" value="1"/>
</dbReference>
<evidence type="ECO:0000259" key="7">
    <source>
        <dbReference type="PROSITE" id="PS50076"/>
    </source>
</evidence>
<sequence length="146" mass="16547">MATHYEVLQVAENAPLGTIKQSFQRLVLLHHPDKNIDHGFSEEEIIEGGINRILDAWNVLKSAERRKSYDEKLRVLRSKAALNAITNDIDLEDMDYDASTGSYTYPCRCSGAFMITETDLENGVEMVTCDMCSIRVRILYDVLEGD</sequence>
<evidence type="ECO:0000256" key="5">
    <source>
        <dbReference type="ARBA" id="ARBA00022833"/>
    </source>
</evidence>
<dbReference type="PANTHER" id="PTHR45255">
    <property type="entry name" value="DNAJ HOMOLOG SUBFAMILY C MEMBER 24"/>
    <property type="match status" value="1"/>
</dbReference>
<name>A0A261Y2N4_9FUNG</name>
<evidence type="ECO:0000256" key="1">
    <source>
        <dbReference type="ARBA" id="ARBA00003474"/>
    </source>
</evidence>
<keyword evidence="6" id="KW-0408">Iron</keyword>
<dbReference type="PRINTS" id="PR00625">
    <property type="entry name" value="JDOMAIN"/>
</dbReference>
<dbReference type="SUPFAM" id="SSF46565">
    <property type="entry name" value="Chaperone J-domain"/>
    <property type="match status" value="1"/>
</dbReference>
<comment type="caution">
    <text evidence="9">The sequence shown here is derived from an EMBL/GenBank/DDBJ whole genome shotgun (WGS) entry which is preliminary data.</text>
</comment>
<keyword evidence="5" id="KW-0862">Zinc</keyword>
<reference evidence="9 10" key="1">
    <citation type="journal article" date="2017" name="Mycologia">
        <title>Bifiguratus adelaidae, gen. et sp. nov., a new member of Mucoromycotina in endophytic and soil-dwelling habitats.</title>
        <authorList>
            <person name="Torres-Cruz T.J."/>
            <person name="Billingsley Tobias T.L."/>
            <person name="Almatruk M."/>
            <person name="Hesse C."/>
            <person name="Kuske C.R."/>
            <person name="Desiro A."/>
            <person name="Benucci G.M."/>
            <person name="Bonito G."/>
            <person name="Stajich J.E."/>
            <person name="Dunlap C."/>
            <person name="Arnold A.E."/>
            <person name="Porras-Alfaro A."/>
        </authorList>
    </citation>
    <scope>NUCLEOTIDE SEQUENCE [LARGE SCALE GENOMIC DNA]</scope>
    <source>
        <strain evidence="9 10">AZ0501</strain>
    </source>
</reference>
<evidence type="ECO:0000256" key="2">
    <source>
        <dbReference type="ARBA" id="ARBA00006169"/>
    </source>
</evidence>
<dbReference type="InterPro" id="IPR007872">
    <property type="entry name" value="DPH_MB_dom"/>
</dbReference>
<dbReference type="PANTHER" id="PTHR45255:SF1">
    <property type="entry name" value="DNAJ HOMOLOG SUBFAMILY C MEMBER 24"/>
    <property type="match status" value="1"/>
</dbReference>
<dbReference type="UniPathway" id="UPA00559"/>
<evidence type="ECO:0000313" key="10">
    <source>
        <dbReference type="Proteomes" id="UP000242875"/>
    </source>
</evidence>
<dbReference type="OrthoDB" id="445556at2759"/>
<accession>A0A261Y2N4</accession>
<dbReference type="Gene3D" id="3.10.660.10">
    <property type="entry name" value="DPH Zinc finger"/>
    <property type="match status" value="1"/>
</dbReference>
<evidence type="ECO:0000256" key="3">
    <source>
        <dbReference type="ARBA" id="ARBA00021797"/>
    </source>
</evidence>
<comment type="similarity">
    <text evidence="2">Belongs to the DPH4 family.</text>
</comment>
<dbReference type="PROSITE" id="PS50076">
    <property type="entry name" value="DNAJ_2"/>
    <property type="match status" value="1"/>
</dbReference>
<dbReference type="SMART" id="SM00271">
    <property type="entry name" value="DnaJ"/>
    <property type="match status" value="1"/>
</dbReference>
<comment type="function">
    <text evidence="1">Required for the first step of diphthamide biosynthesis, the transfer of 3-amino-3-carboxypropyl from S-adenosyl-L-methionine to a histidine residue. Diphthamide is a post-translational modification of histidine which occurs in elongation factor 2.</text>
</comment>
<dbReference type="Gene3D" id="1.10.287.110">
    <property type="entry name" value="DnaJ domain"/>
    <property type="match status" value="1"/>
</dbReference>
<evidence type="ECO:0000259" key="8">
    <source>
        <dbReference type="PROSITE" id="PS51074"/>
    </source>
</evidence>
<gene>
    <name evidence="9" type="ORF">BZG36_02523</name>
</gene>
<dbReference type="InterPro" id="IPR001623">
    <property type="entry name" value="DnaJ_domain"/>
</dbReference>
<evidence type="ECO:0000256" key="4">
    <source>
        <dbReference type="ARBA" id="ARBA00022723"/>
    </source>
</evidence>
<evidence type="ECO:0000313" key="9">
    <source>
        <dbReference type="EMBL" id="OZJ04880.1"/>
    </source>
</evidence>
<protein>
    <recommendedName>
        <fullName evidence="3">Diphthamide biosynthesis protein 4</fullName>
    </recommendedName>
</protein>
<dbReference type="InterPro" id="IPR036869">
    <property type="entry name" value="J_dom_sf"/>
</dbReference>
<dbReference type="AlphaFoldDB" id="A0A261Y2N4"/>